<evidence type="ECO:0000256" key="1">
    <source>
        <dbReference type="ARBA" id="ARBA00004123"/>
    </source>
</evidence>
<evidence type="ECO:0000256" key="4">
    <source>
        <dbReference type="ARBA" id="ARBA00023163"/>
    </source>
</evidence>
<dbReference type="PANTHER" id="PTHR11945:SF725">
    <property type="entry name" value="AGAMOUS-LIKE 58-RELATED"/>
    <property type="match status" value="1"/>
</dbReference>
<dbReference type="PANTHER" id="PTHR11945">
    <property type="entry name" value="MADS BOX PROTEIN"/>
    <property type="match status" value="1"/>
</dbReference>
<protein>
    <recommendedName>
        <fullName evidence="7">MADS-box domain-containing protein</fullName>
    </recommendedName>
</protein>
<name>A0ABD3KK73_EUCGL</name>
<dbReference type="PROSITE" id="PS50066">
    <property type="entry name" value="MADS_BOX_2"/>
    <property type="match status" value="1"/>
</dbReference>
<dbReference type="Gene3D" id="3.40.1810.10">
    <property type="entry name" value="Transcription factor, MADS-box"/>
    <property type="match status" value="1"/>
</dbReference>
<dbReference type="Pfam" id="PF00319">
    <property type="entry name" value="SRF-TF"/>
    <property type="match status" value="1"/>
</dbReference>
<dbReference type="Proteomes" id="UP001634007">
    <property type="component" value="Unassembled WGS sequence"/>
</dbReference>
<evidence type="ECO:0000256" key="2">
    <source>
        <dbReference type="ARBA" id="ARBA00023015"/>
    </source>
</evidence>
<dbReference type="SMART" id="SM00432">
    <property type="entry name" value="MADS"/>
    <property type="match status" value="1"/>
</dbReference>
<dbReference type="EMBL" id="JBJKBG010000005">
    <property type="protein sequence ID" value="KAL3739758.1"/>
    <property type="molecule type" value="Genomic_DNA"/>
</dbReference>
<dbReference type="InterPro" id="IPR036879">
    <property type="entry name" value="TF_MADSbox_sf"/>
</dbReference>
<evidence type="ECO:0000256" key="3">
    <source>
        <dbReference type="ARBA" id="ARBA00023125"/>
    </source>
</evidence>
<dbReference type="InterPro" id="IPR002100">
    <property type="entry name" value="TF_MADSbox"/>
</dbReference>
<dbReference type="Gene3D" id="6.10.140.920">
    <property type="match status" value="1"/>
</dbReference>
<dbReference type="GO" id="GO:0003677">
    <property type="term" value="F:DNA binding"/>
    <property type="evidence" value="ECO:0007669"/>
    <property type="project" value="UniProtKB-KW"/>
</dbReference>
<reference evidence="8 9" key="1">
    <citation type="submission" date="2024-11" db="EMBL/GenBank/DDBJ databases">
        <title>Chromosome-level genome assembly of Eucalyptus globulus Labill. provides insights into its genome evolution.</title>
        <authorList>
            <person name="Li X."/>
        </authorList>
    </citation>
    <scope>NUCLEOTIDE SEQUENCE [LARGE SCALE GENOMIC DNA]</scope>
    <source>
        <strain evidence="8">CL2024</strain>
        <tissue evidence="8">Fresh tender leaves</tissue>
    </source>
</reference>
<dbReference type="AlphaFoldDB" id="A0ABD3KK73"/>
<evidence type="ECO:0000259" key="7">
    <source>
        <dbReference type="PROSITE" id="PS50066"/>
    </source>
</evidence>
<comment type="subcellular location">
    <subcellularLocation>
        <location evidence="1">Nucleus</location>
    </subcellularLocation>
</comment>
<gene>
    <name evidence="8" type="ORF">ACJRO7_021088</name>
</gene>
<comment type="caution">
    <text evidence="8">The sequence shown here is derived from an EMBL/GenBank/DDBJ whole genome shotgun (WGS) entry which is preliminary data.</text>
</comment>
<organism evidence="8 9">
    <name type="scientific">Eucalyptus globulus</name>
    <name type="common">Tasmanian blue gum</name>
    <dbReference type="NCBI Taxonomy" id="34317"/>
    <lineage>
        <taxon>Eukaryota</taxon>
        <taxon>Viridiplantae</taxon>
        <taxon>Streptophyta</taxon>
        <taxon>Embryophyta</taxon>
        <taxon>Tracheophyta</taxon>
        <taxon>Spermatophyta</taxon>
        <taxon>Magnoliopsida</taxon>
        <taxon>eudicotyledons</taxon>
        <taxon>Gunneridae</taxon>
        <taxon>Pentapetalae</taxon>
        <taxon>rosids</taxon>
        <taxon>malvids</taxon>
        <taxon>Myrtales</taxon>
        <taxon>Myrtaceae</taxon>
        <taxon>Myrtoideae</taxon>
        <taxon>Eucalypteae</taxon>
        <taxon>Eucalyptus</taxon>
    </lineage>
</organism>
<evidence type="ECO:0000313" key="9">
    <source>
        <dbReference type="Proteomes" id="UP001634007"/>
    </source>
</evidence>
<feature type="region of interest" description="Disordered" evidence="6">
    <location>
        <begin position="137"/>
        <end position="167"/>
    </location>
</feature>
<sequence>MKRIENEGSRPVTFSKHKSSIYRKASELVTLCGPKECSLSAGNPFCFAHPSIDTVANQFLNQNPLSHDRSHAFIESYNQVQIDEHNQQYDELVNQIKSEKTQGKVLKRLTEGKSHGAWWEAPIEELNLKELNQRKAQMEDLRQSLRRSTNQRTRGEASTSFQGRSSS</sequence>
<keyword evidence="2" id="KW-0805">Transcription regulation</keyword>
<accession>A0ABD3KK73</accession>
<dbReference type="GO" id="GO:0005634">
    <property type="term" value="C:nucleus"/>
    <property type="evidence" value="ECO:0007669"/>
    <property type="project" value="UniProtKB-SubCell"/>
</dbReference>
<feature type="domain" description="MADS-box" evidence="7">
    <location>
        <begin position="1"/>
        <end position="35"/>
    </location>
</feature>
<keyword evidence="4" id="KW-0804">Transcription</keyword>
<feature type="compositionally biased region" description="Polar residues" evidence="6">
    <location>
        <begin position="146"/>
        <end position="167"/>
    </location>
</feature>
<proteinExistence type="predicted"/>
<dbReference type="SUPFAM" id="SSF55455">
    <property type="entry name" value="SRF-like"/>
    <property type="match status" value="1"/>
</dbReference>
<evidence type="ECO:0000313" key="8">
    <source>
        <dbReference type="EMBL" id="KAL3739758.1"/>
    </source>
</evidence>
<keyword evidence="9" id="KW-1185">Reference proteome</keyword>
<evidence type="ECO:0000256" key="6">
    <source>
        <dbReference type="SAM" id="MobiDB-lite"/>
    </source>
</evidence>
<evidence type="ECO:0000256" key="5">
    <source>
        <dbReference type="ARBA" id="ARBA00023242"/>
    </source>
</evidence>
<keyword evidence="5" id="KW-0539">Nucleus</keyword>
<keyword evidence="3" id="KW-0238">DNA-binding</keyword>